<dbReference type="EMBL" id="JAACJM010000007">
    <property type="protein sequence ID" value="KAF5371681.1"/>
    <property type="molecule type" value="Genomic_DNA"/>
</dbReference>
<keyword evidence="1 3" id="KW-0210">Decarboxylase</keyword>
<feature type="compositionally biased region" description="Polar residues" evidence="4">
    <location>
        <begin position="592"/>
        <end position="604"/>
    </location>
</feature>
<dbReference type="PANTHER" id="PTHR21240">
    <property type="entry name" value="2-AMINO-3-CARBOXYLMUCONATE-6-SEMIALDEHYDE DECARBOXYLASE"/>
    <property type="match status" value="1"/>
</dbReference>
<comment type="similarity">
    <text evidence="3">Belongs to the metallo-dependent hydrolases superfamily.</text>
</comment>
<evidence type="ECO:0000259" key="6">
    <source>
        <dbReference type="Pfam" id="PF04909"/>
    </source>
</evidence>
<dbReference type="Pfam" id="PF04909">
    <property type="entry name" value="Amidohydro_2"/>
    <property type="match status" value="1"/>
</dbReference>
<dbReference type="GO" id="GO:0016787">
    <property type="term" value="F:hydrolase activity"/>
    <property type="evidence" value="ECO:0007669"/>
    <property type="project" value="InterPro"/>
</dbReference>
<dbReference type="GO" id="GO:0016831">
    <property type="term" value="F:carboxy-lyase activity"/>
    <property type="evidence" value="ECO:0007669"/>
    <property type="project" value="UniProtKB-KW"/>
</dbReference>
<dbReference type="GO" id="GO:0005829">
    <property type="term" value="C:cytosol"/>
    <property type="evidence" value="ECO:0007669"/>
    <property type="project" value="TreeGrafter"/>
</dbReference>
<evidence type="ECO:0000313" key="7">
    <source>
        <dbReference type="EMBL" id="KAF5371681.1"/>
    </source>
</evidence>
<dbReference type="Proteomes" id="UP000559256">
    <property type="component" value="Unassembled WGS sequence"/>
</dbReference>
<evidence type="ECO:0000256" key="3">
    <source>
        <dbReference type="RuleBase" id="RU366045"/>
    </source>
</evidence>
<gene>
    <name evidence="7" type="ORF">D9758_003485</name>
</gene>
<dbReference type="Gene3D" id="3.20.20.140">
    <property type="entry name" value="Metal-dependent hydrolases"/>
    <property type="match status" value="1"/>
</dbReference>
<feature type="domain" description="Amidohydrolase-related" evidence="6">
    <location>
        <begin position="174"/>
        <end position="416"/>
    </location>
</feature>
<keyword evidence="8" id="KW-1185">Reference proteome</keyword>
<dbReference type="PANTHER" id="PTHR21240:SF32">
    <property type="entry name" value="AMIDOHYDROLASE-RELATED DOMAIN-CONTAINING PROTEIN"/>
    <property type="match status" value="1"/>
</dbReference>
<keyword evidence="5" id="KW-0732">Signal</keyword>
<dbReference type="InterPro" id="IPR032466">
    <property type="entry name" value="Metal_Hydrolase"/>
</dbReference>
<sequence length="633" mass="69092">MHLRCMDLQSPGEMKLVSLLLPALLLGTRASTTLGAREIDFDPEDVKETIIRNAAKDNIDLTVLPFLDDALTAIVDTYAQANEIRQRARNGTHIDVHTGSPTPTWNLTEWLDFMDDLGVGQTVFSFSTPGANIPTFQGNETLTVAVARVMNEQLAALVRILPGSQSQSSSPLSSIPSPHFKFYAILPLPYASSAIVEAKYAVSHLGASGFFLMSNFDDNYLGSEVLRPFLKALEDMGSKQVVIVHPTTPFLRVSGASCGCGGHGLAQEVLVEANPTTYKTGIVEFYFETARTMEDLVMTQTALNFTNIQYVIPHVGGAFPAIFDRMMSERPDLYNATLEALKTRFYWDSAGPTYFHQVAGLLGYGIPKSQLLYGTDFPYAHSGFTDDLGHIETSPLLTDEEKEMLLVGNARRLFGFEIEIEFQIGRGGDEDALMADIYRRRCHNVLLVLFLVPLEEAKSQSGSRLSSNSLTLYETWFSVCIWLPPSPPLPPSTDPIITTSMPTYSSTDIDADAMRGVDTRIAGANADHLESGIVGDVRDEAEAEDNDDRRLAGMAYGPLNPANCTNDSFASNLEDSQEPQIHSYRPQDTKTTHSNSPEMKSKNISIIGAGGAGGLPALKSILSSQFNSDSGTE</sequence>
<evidence type="ECO:0000256" key="1">
    <source>
        <dbReference type="ARBA" id="ARBA00022793"/>
    </source>
</evidence>
<feature type="chain" id="PRO_5034183393" description="Amidohydrolase-related domain-containing protein" evidence="5">
    <location>
        <begin position="36"/>
        <end position="633"/>
    </location>
</feature>
<dbReference type="OrthoDB" id="2832284at2759"/>
<comment type="caution">
    <text evidence="7">The sequence shown here is derived from an EMBL/GenBank/DDBJ whole genome shotgun (WGS) entry which is preliminary data.</text>
</comment>
<dbReference type="SUPFAM" id="SSF51556">
    <property type="entry name" value="Metallo-dependent hydrolases"/>
    <property type="match status" value="1"/>
</dbReference>
<accession>A0A8H5GV92</accession>
<feature type="signal peptide" evidence="5">
    <location>
        <begin position="1"/>
        <end position="35"/>
    </location>
</feature>
<dbReference type="InterPro" id="IPR032465">
    <property type="entry name" value="ACMSD"/>
</dbReference>
<dbReference type="GO" id="GO:0019748">
    <property type="term" value="P:secondary metabolic process"/>
    <property type="evidence" value="ECO:0007669"/>
    <property type="project" value="TreeGrafter"/>
</dbReference>
<dbReference type="AlphaFoldDB" id="A0A8H5GV92"/>
<keyword evidence="2 3" id="KW-0456">Lyase</keyword>
<evidence type="ECO:0000256" key="5">
    <source>
        <dbReference type="SAM" id="SignalP"/>
    </source>
</evidence>
<protein>
    <recommendedName>
        <fullName evidence="6">Amidohydrolase-related domain-containing protein</fullName>
    </recommendedName>
</protein>
<feature type="compositionally biased region" description="Polar residues" evidence="4">
    <location>
        <begin position="563"/>
        <end position="580"/>
    </location>
</feature>
<reference evidence="7 8" key="1">
    <citation type="journal article" date="2020" name="ISME J.">
        <title>Uncovering the hidden diversity of litter-decomposition mechanisms in mushroom-forming fungi.</title>
        <authorList>
            <person name="Floudas D."/>
            <person name="Bentzer J."/>
            <person name="Ahren D."/>
            <person name="Johansson T."/>
            <person name="Persson P."/>
            <person name="Tunlid A."/>
        </authorList>
    </citation>
    <scope>NUCLEOTIDE SEQUENCE [LARGE SCALE GENOMIC DNA]</scope>
    <source>
        <strain evidence="7 8">CBS 291.85</strain>
    </source>
</reference>
<name>A0A8H5GV92_9AGAR</name>
<evidence type="ECO:0000256" key="4">
    <source>
        <dbReference type="SAM" id="MobiDB-lite"/>
    </source>
</evidence>
<feature type="region of interest" description="Disordered" evidence="4">
    <location>
        <begin position="563"/>
        <end position="607"/>
    </location>
</feature>
<organism evidence="7 8">
    <name type="scientific">Tetrapyrgos nigripes</name>
    <dbReference type="NCBI Taxonomy" id="182062"/>
    <lineage>
        <taxon>Eukaryota</taxon>
        <taxon>Fungi</taxon>
        <taxon>Dikarya</taxon>
        <taxon>Basidiomycota</taxon>
        <taxon>Agaricomycotina</taxon>
        <taxon>Agaricomycetes</taxon>
        <taxon>Agaricomycetidae</taxon>
        <taxon>Agaricales</taxon>
        <taxon>Marasmiineae</taxon>
        <taxon>Marasmiaceae</taxon>
        <taxon>Tetrapyrgos</taxon>
    </lineage>
</organism>
<proteinExistence type="inferred from homology"/>
<evidence type="ECO:0000313" key="8">
    <source>
        <dbReference type="Proteomes" id="UP000559256"/>
    </source>
</evidence>
<dbReference type="InterPro" id="IPR006680">
    <property type="entry name" value="Amidohydro-rel"/>
</dbReference>
<evidence type="ECO:0000256" key="2">
    <source>
        <dbReference type="ARBA" id="ARBA00023239"/>
    </source>
</evidence>